<accession>A0A1I7XV67</accession>
<organism evidence="1 2">
    <name type="scientific">Heterorhabditis bacteriophora</name>
    <name type="common">Entomopathogenic nematode worm</name>
    <dbReference type="NCBI Taxonomy" id="37862"/>
    <lineage>
        <taxon>Eukaryota</taxon>
        <taxon>Metazoa</taxon>
        <taxon>Ecdysozoa</taxon>
        <taxon>Nematoda</taxon>
        <taxon>Chromadorea</taxon>
        <taxon>Rhabditida</taxon>
        <taxon>Rhabditina</taxon>
        <taxon>Rhabditomorpha</taxon>
        <taxon>Strongyloidea</taxon>
        <taxon>Heterorhabditidae</taxon>
        <taxon>Heterorhabditis</taxon>
    </lineage>
</organism>
<dbReference type="WBParaSite" id="Hba_21388">
    <property type="protein sequence ID" value="Hba_21388"/>
    <property type="gene ID" value="Hba_21388"/>
</dbReference>
<sequence length="95" mass="10274">MELRVAVVYVSRVAFSVEIRFPPSMGVVISSTRLGQIGRGLIPGDFLFSPAGHFSGLARCVASHPLYCASKLTGVSWLLLVVMSIELLRILRASV</sequence>
<evidence type="ECO:0000313" key="2">
    <source>
        <dbReference type="WBParaSite" id="Hba_21388"/>
    </source>
</evidence>
<proteinExistence type="predicted"/>
<protein>
    <submittedName>
        <fullName evidence="2">Uncharacterized protein</fullName>
    </submittedName>
</protein>
<reference evidence="2" key="1">
    <citation type="submission" date="2016-11" db="UniProtKB">
        <authorList>
            <consortium name="WormBaseParasite"/>
        </authorList>
    </citation>
    <scope>IDENTIFICATION</scope>
</reference>
<evidence type="ECO:0000313" key="1">
    <source>
        <dbReference type="Proteomes" id="UP000095283"/>
    </source>
</evidence>
<dbReference type="Proteomes" id="UP000095283">
    <property type="component" value="Unplaced"/>
</dbReference>
<dbReference type="AlphaFoldDB" id="A0A1I7XV67"/>
<name>A0A1I7XV67_HETBA</name>
<keyword evidence="1" id="KW-1185">Reference proteome</keyword>